<dbReference type="InterPro" id="IPR011712">
    <property type="entry name" value="Sig_transdc_His_kin_sub3_dim/P"/>
</dbReference>
<dbReference type="EMBL" id="CP098805">
    <property type="protein sequence ID" value="USJ31432.1"/>
    <property type="molecule type" value="Genomic_DNA"/>
</dbReference>
<evidence type="ECO:0000259" key="10">
    <source>
        <dbReference type="PROSITE" id="PS50109"/>
    </source>
</evidence>
<keyword evidence="8" id="KW-0902">Two-component regulatory system</keyword>
<dbReference type="PANTHER" id="PTHR24421:SF10">
    <property type="entry name" value="NITRATE_NITRITE SENSOR PROTEIN NARQ"/>
    <property type="match status" value="1"/>
</dbReference>
<accession>A0ABY4XLY1</accession>
<dbReference type="SUPFAM" id="SSF55874">
    <property type="entry name" value="ATPase domain of HSP90 chaperone/DNA topoisomerase II/histidine kinase"/>
    <property type="match status" value="1"/>
</dbReference>
<dbReference type="PANTHER" id="PTHR24421">
    <property type="entry name" value="NITRATE/NITRITE SENSOR PROTEIN NARX-RELATED"/>
    <property type="match status" value="1"/>
</dbReference>
<dbReference type="GO" id="GO:0005524">
    <property type="term" value="F:ATP binding"/>
    <property type="evidence" value="ECO:0007669"/>
    <property type="project" value="UniProtKB-KW"/>
</dbReference>
<proteinExistence type="predicted"/>
<evidence type="ECO:0000256" key="7">
    <source>
        <dbReference type="ARBA" id="ARBA00022840"/>
    </source>
</evidence>
<evidence type="ECO:0000313" key="12">
    <source>
        <dbReference type="Proteomes" id="UP001055420"/>
    </source>
</evidence>
<keyword evidence="5" id="KW-0547">Nucleotide-binding</keyword>
<evidence type="ECO:0000256" key="5">
    <source>
        <dbReference type="ARBA" id="ARBA00022741"/>
    </source>
</evidence>
<dbReference type="RefSeq" id="WP_235164473.1">
    <property type="nucleotide sequence ID" value="NZ_CP098805.1"/>
</dbReference>
<dbReference type="InterPro" id="IPR003594">
    <property type="entry name" value="HATPase_dom"/>
</dbReference>
<evidence type="ECO:0000256" key="3">
    <source>
        <dbReference type="ARBA" id="ARBA00022553"/>
    </source>
</evidence>
<evidence type="ECO:0000256" key="4">
    <source>
        <dbReference type="ARBA" id="ARBA00022679"/>
    </source>
</evidence>
<gene>
    <name evidence="11" type="ORF">NFI80_01560</name>
</gene>
<keyword evidence="12" id="KW-1185">Reference proteome</keyword>
<dbReference type="CDD" id="cd16917">
    <property type="entry name" value="HATPase_UhpB-NarQ-NarX-like"/>
    <property type="match status" value="1"/>
</dbReference>
<keyword evidence="9" id="KW-0812">Transmembrane</keyword>
<name>A0ABY4XLY1_9BACT</name>
<dbReference type="InterPro" id="IPR050482">
    <property type="entry name" value="Sensor_HK_TwoCompSys"/>
</dbReference>
<protein>
    <recommendedName>
        <fullName evidence="2">histidine kinase</fullName>
        <ecNumber evidence="2">2.7.13.3</ecNumber>
    </recommendedName>
</protein>
<evidence type="ECO:0000256" key="2">
    <source>
        <dbReference type="ARBA" id="ARBA00012438"/>
    </source>
</evidence>
<reference evidence="11" key="1">
    <citation type="submission" date="2022-06" db="EMBL/GenBank/DDBJ databases">
        <title>Novel species in genus Dyadobacter.</title>
        <authorList>
            <person name="Ma C."/>
        </authorList>
    </citation>
    <scope>NUCLEOTIDE SEQUENCE</scope>
    <source>
        <strain evidence="11">CY22</strain>
    </source>
</reference>
<feature type="transmembrane region" description="Helical" evidence="9">
    <location>
        <begin position="12"/>
        <end position="31"/>
    </location>
</feature>
<evidence type="ECO:0000256" key="8">
    <source>
        <dbReference type="ARBA" id="ARBA00023012"/>
    </source>
</evidence>
<keyword evidence="9" id="KW-0472">Membrane</keyword>
<dbReference type="Pfam" id="PF02518">
    <property type="entry name" value="HATPase_c"/>
    <property type="match status" value="1"/>
</dbReference>
<keyword evidence="4" id="KW-0808">Transferase</keyword>
<keyword evidence="9" id="KW-1133">Transmembrane helix</keyword>
<feature type="domain" description="Histidine kinase" evidence="10">
    <location>
        <begin position="73"/>
        <end position="268"/>
    </location>
</feature>
<keyword evidence="3" id="KW-0597">Phosphoprotein</keyword>
<dbReference type="SMART" id="SM00387">
    <property type="entry name" value="HATPase_c"/>
    <property type="match status" value="1"/>
</dbReference>
<evidence type="ECO:0000313" key="11">
    <source>
        <dbReference type="EMBL" id="USJ31432.1"/>
    </source>
</evidence>
<dbReference type="Gene3D" id="1.20.5.1930">
    <property type="match status" value="1"/>
</dbReference>
<dbReference type="Pfam" id="PF07730">
    <property type="entry name" value="HisKA_3"/>
    <property type="match status" value="1"/>
</dbReference>
<dbReference type="InterPro" id="IPR036890">
    <property type="entry name" value="HATPase_C_sf"/>
</dbReference>
<evidence type="ECO:0000256" key="9">
    <source>
        <dbReference type="SAM" id="Phobius"/>
    </source>
</evidence>
<dbReference type="EC" id="2.7.13.3" evidence="2"/>
<keyword evidence="7 11" id="KW-0067">ATP-binding</keyword>
<evidence type="ECO:0000256" key="1">
    <source>
        <dbReference type="ARBA" id="ARBA00000085"/>
    </source>
</evidence>
<dbReference type="Gene3D" id="3.30.565.10">
    <property type="entry name" value="Histidine kinase-like ATPase, C-terminal domain"/>
    <property type="match status" value="1"/>
</dbReference>
<dbReference type="InterPro" id="IPR005467">
    <property type="entry name" value="His_kinase_dom"/>
</dbReference>
<organism evidence="11 12">
    <name type="scientific">Dyadobacter chenhuakuii</name>
    <dbReference type="NCBI Taxonomy" id="2909339"/>
    <lineage>
        <taxon>Bacteria</taxon>
        <taxon>Pseudomonadati</taxon>
        <taxon>Bacteroidota</taxon>
        <taxon>Cytophagia</taxon>
        <taxon>Cytophagales</taxon>
        <taxon>Spirosomataceae</taxon>
        <taxon>Dyadobacter</taxon>
    </lineage>
</organism>
<dbReference type="PROSITE" id="PS50109">
    <property type="entry name" value="HIS_KIN"/>
    <property type="match status" value="1"/>
</dbReference>
<dbReference type="Proteomes" id="UP001055420">
    <property type="component" value="Chromosome"/>
</dbReference>
<comment type="catalytic activity">
    <reaction evidence="1">
        <text>ATP + protein L-histidine = ADP + protein N-phospho-L-histidine.</text>
        <dbReference type="EC" id="2.7.13.3"/>
    </reaction>
</comment>
<sequence>MPTGYEEAVFTLIFGTALLLFFVGIFVIAVFKSQRKQLKNALDKDRMQKMFQENILKAQIEVQNETLQNVGQNLHDNIGQLLTIARISLNMLEEEVNYPVSPRYRLDEIAEIIDQTIDEVRLLSKSLDGNVVKNFGLLESVQNEAKRVNKTKKISVNLRTLGDPYSLSFNTEIVLFRVLQECLNNSIKHSGAGQIDFTFDFTPTNLNLTVSDNGKGFNQEEVLRRKLDESGAGLRNIMERIRLVGGTIDIKSSCEDGTNITIGIQRELNN</sequence>
<keyword evidence="6" id="KW-0418">Kinase</keyword>
<evidence type="ECO:0000256" key="6">
    <source>
        <dbReference type="ARBA" id="ARBA00022777"/>
    </source>
</evidence>